<evidence type="ECO:0000256" key="7">
    <source>
        <dbReference type="PROSITE-ProRule" id="PRU00808"/>
    </source>
</evidence>
<dbReference type="SMART" id="SM00382">
    <property type="entry name" value="AAA"/>
    <property type="match status" value="1"/>
</dbReference>
<dbReference type="SUPFAM" id="SSF56235">
    <property type="entry name" value="N-terminal nucleophile aminohydrolases (Ntn hydrolases)"/>
    <property type="match status" value="1"/>
</dbReference>
<keyword evidence="8" id="KW-0175">Coiled coil</keyword>
<keyword evidence="6" id="KW-0496">Mitochondrion</keyword>
<gene>
    <name evidence="10" type="ORF">M0812_27410</name>
</gene>
<dbReference type="PANTHER" id="PTHR45644">
    <property type="entry name" value="AAA ATPASE, PUTATIVE (AFU_ORTHOLOGUE AFUA_2G12920)-RELATED-RELATED"/>
    <property type="match status" value="1"/>
</dbReference>
<dbReference type="SUPFAM" id="SSF52540">
    <property type="entry name" value="P-loop containing nucleoside triphosphate hydrolases"/>
    <property type="match status" value="1"/>
</dbReference>
<proteinExistence type="inferred from homology"/>
<keyword evidence="3" id="KW-1000">Mitochondrion outer membrane</keyword>
<dbReference type="GO" id="GO:0005741">
    <property type="term" value="C:mitochondrial outer membrane"/>
    <property type="evidence" value="ECO:0007669"/>
    <property type="project" value="UniProtKB-SubCell"/>
</dbReference>
<dbReference type="GO" id="GO:0019773">
    <property type="term" value="C:proteasome core complex, alpha-subunit complex"/>
    <property type="evidence" value="ECO:0007669"/>
    <property type="project" value="UniProtKB-UniRule"/>
</dbReference>
<accession>A0AAV7Y575</accession>
<reference evidence="10" key="1">
    <citation type="submission" date="2022-08" db="EMBL/GenBank/DDBJ databases">
        <title>Novel sulphate-reducing endosymbionts in the free-living metamonad Anaeramoeba.</title>
        <authorList>
            <person name="Jerlstrom-Hultqvist J."/>
            <person name="Cepicka I."/>
            <person name="Gallot-Lavallee L."/>
            <person name="Salas-Leiva D."/>
            <person name="Curtis B.A."/>
            <person name="Zahonova K."/>
            <person name="Pipaliya S."/>
            <person name="Dacks J."/>
            <person name="Roger A.J."/>
        </authorList>
    </citation>
    <scope>NUCLEOTIDE SEQUENCE</scope>
    <source>
        <strain evidence="10">Busselton2</strain>
    </source>
</reference>
<dbReference type="PROSITE" id="PS00674">
    <property type="entry name" value="AAA"/>
    <property type="match status" value="1"/>
</dbReference>
<dbReference type="NCBIfam" id="NF003075">
    <property type="entry name" value="PRK03996.1"/>
    <property type="match status" value="1"/>
</dbReference>
<evidence type="ECO:0000256" key="8">
    <source>
        <dbReference type="SAM" id="Coils"/>
    </source>
</evidence>
<dbReference type="InterPro" id="IPR003959">
    <property type="entry name" value="ATPase_AAA_core"/>
</dbReference>
<comment type="caution">
    <text evidence="10">The sequence shown here is derived from an EMBL/GenBank/DDBJ whole genome shotgun (WGS) entry which is preliminary data.</text>
</comment>
<evidence type="ECO:0000256" key="3">
    <source>
        <dbReference type="ARBA" id="ARBA00022787"/>
    </source>
</evidence>
<evidence type="ECO:0000256" key="1">
    <source>
        <dbReference type="ARBA" id="ARBA00004572"/>
    </source>
</evidence>
<protein>
    <submittedName>
        <fullName evidence="10">Aaa-type atpase family protein-related</fullName>
    </submittedName>
</protein>
<evidence type="ECO:0000313" key="11">
    <source>
        <dbReference type="Proteomes" id="UP001146793"/>
    </source>
</evidence>
<dbReference type="Gene3D" id="2.60.200.20">
    <property type="match status" value="1"/>
</dbReference>
<evidence type="ECO:0000313" key="10">
    <source>
        <dbReference type="EMBL" id="KAJ3424981.1"/>
    </source>
</evidence>
<dbReference type="InterPro" id="IPR003593">
    <property type="entry name" value="AAA+_ATPase"/>
</dbReference>
<organism evidence="10 11">
    <name type="scientific">Anaeramoeba flamelloides</name>
    <dbReference type="NCBI Taxonomy" id="1746091"/>
    <lineage>
        <taxon>Eukaryota</taxon>
        <taxon>Metamonada</taxon>
        <taxon>Anaeramoebidae</taxon>
        <taxon>Anaeramoeba</taxon>
    </lineage>
</organism>
<dbReference type="InterPro" id="IPR041569">
    <property type="entry name" value="AAA_lid_3"/>
</dbReference>
<dbReference type="GO" id="GO:0005524">
    <property type="term" value="F:ATP binding"/>
    <property type="evidence" value="ECO:0007669"/>
    <property type="project" value="UniProtKB-KW"/>
</dbReference>
<comment type="subcellular location">
    <subcellularLocation>
        <location evidence="1">Mitochondrion outer membrane</location>
        <topology evidence="1">Single-pass membrane protein</topology>
    </subcellularLocation>
</comment>
<dbReference type="InterPro" id="IPR027417">
    <property type="entry name" value="P-loop_NTPase"/>
</dbReference>
<feature type="domain" description="AAA+ ATPase" evidence="9">
    <location>
        <begin position="833"/>
        <end position="972"/>
    </location>
</feature>
<dbReference type="Gene3D" id="3.60.20.10">
    <property type="entry name" value="Glutamine Phosphoribosylpyrophosphate, subunit 1, domain 1"/>
    <property type="match status" value="1"/>
</dbReference>
<dbReference type="Pfam" id="PF00227">
    <property type="entry name" value="Proteasome"/>
    <property type="match status" value="1"/>
</dbReference>
<dbReference type="InterPro" id="IPR008984">
    <property type="entry name" value="SMAD_FHA_dom_sf"/>
</dbReference>
<dbReference type="CDD" id="cd03750">
    <property type="entry name" value="proteasome_alpha_type_2"/>
    <property type="match status" value="1"/>
</dbReference>
<dbReference type="GO" id="GO:0016887">
    <property type="term" value="F:ATP hydrolysis activity"/>
    <property type="evidence" value="ECO:0007669"/>
    <property type="project" value="InterPro"/>
</dbReference>
<evidence type="ECO:0000256" key="4">
    <source>
        <dbReference type="ARBA" id="ARBA00022840"/>
    </source>
</evidence>
<name>A0AAV7Y575_9EUKA</name>
<dbReference type="InterPro" id="IPR003960">
    <property type="entry name" value="ATPase_AAA_CS"/>
</dbReference>
<evidence type="ECO:0000256" key="2">
    <source>
        <dbReference type="ARBA" id="ARBA00022741"/>
    </source>
</evidence>
<dbReference type="Proteomes" id="UP001146793">
    <property type="component" value="Unassembled WGS sequence"/>
</dbReference>
<sequence>MKMSKPISSVPTTNNPPPWGYLFIQTRLRQFIKLYDEKFTVGSSNKSKFQIVTNQKVLSSTLLRLTNRKDQSKMFLEVHGYQGTVFLNEKQIRRGHKIALKAGDRILIKTTIQNLVFVFLTTQFVQEFTQKHSLQIKEKTDYFKQIERKENEICQQIRKRLNELILHHSSLNPQIQFEDIEYPIDPLVIRQIQFTALLNLRDFSIKKSALFPNQSAKTLFVGPSGSQILQETLIRAISDTFKAVNITISEDDFLDLFKREKKNDIQENESNVPVIYKFGDIVKYVGPQNYPNIAIQDQTEGPTAGDRGIVVSTFQDNHKSPIVGVLFQNEIPGGSDLGGICEKGTKCGFFFNQDELRPFHEEEIDTRALTIQTLLEYIEKNIAKSTPLVLCIKDIDKWVSKSNEVKQILKDRLEELEKNRLIMIIGSIANNKLNNKLNLSKNSESSRGSLTSGLSIFLPPNPNSRSAFGDNSRLNSSSTKSYGNTIEMIGGSLGVGTGGDSSSSVFKFLVELFPNTIFLQPIEKPSKISFWKDCIEKDNLSIQKNYNEILLERTLKKYQLSTSNLLILGNLLTQKRFTEEEMDMIVGFSFLSKYEKLFNKKIDKKNIIQLEKEFNSIVNKKSRKRLMNETKNNINIENNLNEKENQEKEIEIEIEIENENKEIEKTIEKENDTRNDNNQNHKIRKTRKNLDLKNINQNIDLNLNEEKKELPEKKNEMQEKNNNFSLINTQNQKKFKYIYKESHSIIESKHLEYGIHILNKFYGKDRTTRLLETVKIDNEYEHQFLSEVIVPEEINIKFDQIGALHKIKKTLDDLVILPLRRPELFQRGNLLKACKGILLFGPPGTGKTMLAKAVATESGANFINVSMTKISSKWFGEGEKYAKAVFTLATKLAPSIIFIDEVDSFLNRRQTSHEHEASRKIKNTFMTEWDGLGMSDTERVIVLAATNRPFDLDEAVLRRLPRRLFVPMPNKEARKKILQTILSGEALEKNFDFDQLAEETDGYSGSDLKNLSISAAYEPIRDFLKKEKTLNPKLKKNEKKKSKVLTKKSSNTKFLPFRSFFDLDQDQNSQNNNSNNQLVLHTNKTETSLKPNLRLVTINDFHKAMKKTGISVSDSSFVQRELELWNLRYGEGQGSEPTHLPVIHALKAVESGATSLGIKASNGVVIVTEKKLPTTLIDENSVKKIQKLNDGIGVIYSGLGPDYRVLISKARKKSQQYFKQYNEIIPVNIISRKVAGIMQEFTQSGGVRPFGVSLLVAGYDHNGPQLFQVDPSGSFWAWKATAIGKNSSNSKKFLEKRYKPDMEIEDAINTAILTLKEGFEGEMDEFNIEVGVITNDKKFRILEPEEVKDYISELNL</sequence>
<feature type="coiled-coil region" evidence="8">
    <location>
        <begin position="626"/>
        <end position="723"/>
    </location>
</feature>
<dbReference type="GO" id="GO:0051603">
    <property type="term" value="P:proteolysis involved in protein catabolic process"/>
    <property type="evidence" value="ECO:0007669"/>
    <property type="project" value="InterPro"/>
</dbReference>
<dbReference type="InterPro" id="IPR051701">
    <property type="entry name" value="Mito_OM_Translocase_MSP1"/>
</dbReference>
<evidence type="ECO:0000256" key="5">
    <source>
        <dbReference type="ARBA" id="ARBA00022942"/>
    </source>
</evidence>
<dbReference type="Gene3D" id="1.10.8.60">
    <property type="match status" value="1"/>
</dbReference>
<dbReference type="PROSITE" id="PS51475">
    <property type="entry name" value="PROTEASOME_ALPHA_2"/>
    <property type="match status" value="1"/>
</dbReference>
<dbReference type="EMBL" id="JANTQA010000070">
    <property type="protein sequence ID" value="KAJ3424981.1"/>
    <property type="molecule type" value="Genomic_DNA"/>
</dbReference>
<keyword evidence="3" id="KW-0472">Membrane</keyword>
<keyword evidence="2" id="KW-0547">Nucleotide-binding</keyword>
<evidence type="ECO:0000259" key="9">
    <source>
        <dbReference type="SMART" id="SM00382"/>
    </source>
</evidence>
<dbReference type="Gene3D" id="3.40.50.300">
    <property type="entry name" value="P-loop containing nucleotide triphosphate hydrolases"/>
    <property type="match status" value="1"/>
</dbReference>
<keyword evidence="4" id="KW-0067">ATP-binding</keyword>
<evidence type="ECO:0000256" key="6">
    <source>
        <dbReference type="ARBA" id="ARBA00023128"/>
    </source>
</evidence>
<dbReference type="SUPFAM" id="SSF49879">
    <property type="entry name" value="SMAD/FHA domain"/>
    <property type="match status" value="1"/>
</dbReference>
<comment type="similarity">
    <text evidence="7">Belongs to the peptidase T1A family.</text>
</comment>
<dbReference type="Pfam" id="PF00004">
    <property type="entry name" value="AAA"/>
    <property type="match status" value="1"/>
</dbReference>
<dbReference type="Pfam" id="PF17862">
    <property type="entry name" value="AAA_lid_3"/>
    <property type="match status" value="1"/>
</dbReference>
<dbReference type="InterPro" id="IPR023332">
    <property type="entry name" value="Proteasome_alpha-type"/>
</dbReference>
<keyword evidence="5 7" id="KW-0647">Proteasome</keyword>
<dbReference type="InterPro" id="IPR001353">
    <property type="entry name" value="Proteasome_sua/b"/>
</dbReference>
<dbReference type="InterPro" id="IPR029055">
    <property type="entry name" value="Ntn_hydrolases_N"/>
</dbReference>
<dbReference type="FunFam" id="3.40.50.300:FF:000416">
    <property type="entry name" value="p-loop nucleoside triphosphate hydrolase superfamily protein"/>
    <property type="match status" value="1"/>
</dbReference>